<dbReference type="Pfam" id="PF14389">
    <property type="entry name" value="Lzipper-MIP1"/>
    <property type="match status" value="1"/>
</dbReference>
<gene>
    <name evidence="3" type="ORF">FRX31_013719</name>
</gene>
<accession>A0A7J6WIA5</accession>
<evidence type="ECO:0000256" key="1">
    <source>
        <dbReference type="SAM" id="MobiDB-lite"/>
    </source>
</evidence>
<feature type="region of interest" description="Disordered" evidence="1">
    <location>
        <begin position="1"/>
        <end position="96"/>
    </location>
</feature>
<feature type="compositionally biased region" description="Basic and acidic residues" evidence="1">
    <location>
        <begin position="59"/>
        <end position="87"/>
    </location>
</feature>
<comment type="caution">
    <text evidence="3">The sequence shown here is derived from an EMBL/GenBank/DDBJ whole genome shotgun (WGS) entry which is preliminary data.</text>
</comment>
<evidence type="ECO:0000259" key="2">
    <source>
        <dbReference type="Pfam" id="PF14389"/>
    </source>
</evidence>
<dbReference type="EMBL" id="JABWDY010015635">
    <property type="protein sequence ID" value="KAF5196693.1"/>
    <property type="molecule type" value="Genomic_DNA"/>
</dbReference>
<reference evidence="3 4" key="1">
    <citation type="submission" date="2020-06" db="EMBL/GenBank/DDBJ databases">
        <title>Transcriptomic and genomic resources for Thalictrum thalictroides and T. hernandezii: Facilitating candidate gene discovery in an emerging model plant lineage.</title>
        <authorList>
            <person name="Arias T."/>
            <person name="Riano-Pachon D.M."/>
            <person name="Di Stilio V.S."/>
        </authorList>
    </citation>
    <scope>NUCLEOTIDE SEQUENCE [LARGE SCALE GENOMIC DNA]</scope>
    <source>
        <strain evidence="4">cv. WT478/WT964</strain>
        <tissue evidence="3">Leaves</tissue>
    </source>
</reference>
<feature type="compositionally biased region" description="Basic and acidic residues" evidence="1">
    <location>
        <begin position="1"/>
        <end position="30"/>
    </location>
</feature>
<name>A0A7J6WIA5_THATH</name>
<dbReference type="Proteomes" id="UP000554482">
    <property type="component" value="Unassembled WGS sequence"/>
</dbReference>
<sequence length="139" mass="15733">MDVNLDEKESKVRRRNDDKSCCKEGLDDHGQHRRSKSASDWNLDAANPGVSNRVVKNPDVSHDVPTMERSSRGKSPLHGDPHGRKTDMSSNHRASLEKDIEELHLRLQQEKTMRMMLERAMGRVSSTLSPGHRNVAVQV</sequence>
<evidence type="ECO:0000313" key="4">
    <source>
        <dbReference type="Proteomes" id="UP000554482"/>
    </source>
</evidence>
<feature type="domain" description="Ternary complex factor MIP1 leucine-zipper" evidence="2">
    <location>
        <begin position="90"/>
        <end position="127"/>
    </location>
</feature>
<proteinExistence type="predicted"/>
<protein>
    <recommendedName>
        <fullName evidence="2">Ternary complex factor MIP1 leucine-zipper domain-containing protein</fullName>
    </recommendedName>
</protein>
<dbReference type="AlphaFoldDB" id="A0A7J6WIA5"/>
<evidence type="ECO:0000313" key="3">
    <source>
        <dbReference type="EMBL" id="KAF5196693.1"/>
    </source>
</evidence>
<dbReference type="OrthoDB" id="1731592at2759"/>
<organism evidence="3 4">
    <name type="scientific">Thalictrum thalictroides</name>
    <name type="common">Rue-anemone</name>
    <name type="synonym">Anemone thalictroides</name>
    <dbReference type="NCBI Taxonomy" id="46969"/>
    <lineage>
        <taxon>Eukaryota</taxon>
        <taxon>Viridiplantae</taxon>
        <taxon>Streptophyta</taxon>
        <taxon>Embryophyta</taxon>
        <taxon>Tracheophyta</taxon>
        <taxon>Spermatophyta</taxon>
        <taxon>Magnoliopsida</taxon>
        <taxon>Ranunculales</taxon>
        <taxon>Ranunculaceae</taxon>
        <taxon>Thalictroideae</taxon>
        <taxon>Thalictrum</taxon>
    </lineage>
</organism>
<dbReference type="InterPro" id="IPR025757">
    <property type="entry name" value="MIP1_Leuzipper"/>
</dbReference>
<keyword evidence="4" id="KW-1185">Reference proteome</keyword>